<dbReference type="InterPro" id="IPR055985">
    <property type="entry name" value="DUF7563"/>
</dbReference>
<name>A0A2H5A1J5_9EURY</name>
<proteinExistence type="predicted"/>
<evidence type="ECO:0000256" key="1">
    <source>
        <dbReference type="SAM" id="MobiDB-lite"/>
    </source>
</evidence>
<feature type="region of interest" description="Disordered" evidence="1">
    <location>
        <begin position="55"/>
        <end position="87"/>
    </location>
</feature>
<dbReference type="Pfam" id="PF24444">
    <property type="entry name" value="DUF7563"/>
    <property type="match status" value="1"/>
</dbReference>
<organism evidence="2 3">
    <name type="scientific">Haloarcula taiwanensis</name>
    <dbReference type="NCBI Taxonomy" id="1932004"/>
    <lineage>
        <taxon>Archaea</taxon>
        <taxon>Methanobacteriati</taxon>
        <taxon>Methanobacteriota</taxon>
        <taxon>Stenosarchaea group</taxon>
        <taxon>Halobacteria</taxon>
        <taxon>Halobacteriales</taxon>
        <taxon>Haloarculaceae</taxon>
        <taxon>Haloarcula</taxon>
    </lineage>
</organism>
<dbReference type="AlphaFoldDB" id="A0A2H5A1J5"/>
<dbReference type="OrthoDB" id="189700at2157"/>
<protein>
    <recommendedName>
        <fullName evidence="4">Small CPxCG-related zinc finger protein</fullName>
    </recommendedName>
</protein>
<evidence type="ECO:0008006" key="4">
    <source>
        <dbReference type="Google" id="ProtNLM"/>
    </source>
</evidence>
<evidence type="ECO:0000313" key="3">
    <source>
        <dbReference type="Proteomes" id="UP000242917"/>
    </source>
</evidence>
<dbReference type="EMBL" id="CP019154">
    <property type="protein sequence ID" value="AUG48547.1"/>
    <property type="molecule type" value="Genomic_DNA"/>
</dbReference>
<dbReference type="Proteomes" id="UP000242917">
    <property type="component" value="Chromosome I"/>
</dbReference>
<accession>A0A2H5A1J5</accession>
<evidence type="ECO:0000313" key="2">
    <source>
        <dbReference type="EMBL" id="AUG48547.1"/>
    </source>
</evidence>
<sequence>MSNRLVENATIEKSNCQHCGAHVSRDFRRTFGDGDDIAHRCPACDCMPRISRGTAAGKELDYPDPEDQPQRNQGGRVEARTDGGESL</sequence>
<gene>
    <name evidence="2" type="ORF">BVU17_13800</name>
</gene>
<reference evidence="2 3" key="1">
    <citation type="submission" date="2017-01" db="EMBL/GenBank/DDBJ databases">
        <title>A Red Light-Sensitive Sensory Rhodopsin I From Haloarcula taiwanensis, A New Haloarchaeon Isolated From Taiwan.</title>
        <authorList>
            <person name="Yang C.-S."/>
            <person name="Han Y.-A."/>
            <person name="Chen P.-C."/>
            <person name="Ng W.V."/>
            <person name="Chen T.-W."/>
        </authorList>
    </citation>
    <scope>NUCLEOTIDE SEQUENCE [LARGE SCALE GENOMIC DNA]</scope>
    <source>
        <strain evidence="2 3">Taiwanensis</strain>
    </source>
</reference>
<dbReference type="KEGG" id="hta:BVU17_13800"/>
<keyword evidence="3" id="KW-1185">Reference proteome</keyword>
<feature type="compositionally biased region" description="Basic and acidic residues" evidence="1">
    <location>
        <begin position="77"/>
        <end position="87"/>
    </location>
</feature>